<accession>A0A3D5N9S0</accession>
<dbReference type="AlphaFoldDB" id="A0A3D5N9S0"/>
<name>A0A3D5N9S0_9PROT</name>
<sequence length="68" mass="6877">MKKALLGATLGALALSLTALPSPAKAADIGACLVTKTDINPFFVKMKEGASAKAEELGIDLSTFAGKV</sequence>
<comment type="caution">
    <text evidence="2">The sequence shown here is derived from an EMBL/GenBank/DDBJ whole genome shotgun (WGS) entry which is preliminary data.</text>
</comment>
<dbReference type="Proteomes" id="UP000264179">
    <property type="component" value="Unassembled WGS sequence"/>
</dbReference>
<evidence type="ECO:0000313" key="3">
    <source>
        <dbReference type="Proteomes" id="UP000264179"/>
    </source>
</evidence>
<protein>
    <submittedName>
        <fullName evidence="2">Sugar ABC transporter</fullName>
    </submittedName>
</protein>
<proteinExistence type="predicted"/>
<evidence type="ECO:0000256" key="1">
    <source>
        <dbReference type="SAM" id="SignalP"/>
    </source>
</evidence>
<dbReference type="EMBL" id="DPOP01000089">
    <property type="protein sequence ID" value="HCW67714.1"/>
    <property type="molecule type" value="Genomic_DNA"/>
</dbReference>
<feature type="non-terminal residue" evidence="2">
    <location>
        <position position="68"/>
    </location>
</feature>
<reference evidence="2 3" key="1">
    <citation type="journal article" date="2018" name="Nat. Biotechnol.">
        <title>A standardized bacterial taxonomy based on genome phylogeny substantially revises the tree of life.</title>
        <authorList>
            <person name="Parks D.H."/>
            <person name="Chuvochina M."/>
            <person name="Waite D.W."/>
            <person name="Rinke C."/>
            <person name="Skarshewski A."/>
            <person name="Chaumeil P.A."/>
            <person name="Hugenholtz P."/>
        </authorList>
    </citation>
    <scope>NUCLEOTIDE SEQUENCE [LARGE SCALE GENOMIC DNA]</scope>
    <source>
        <strain evidence="2">UBA9881</strain>
    </source>
</reference>
<evidence type="ECO:0000313" key="2">
    <source>
        <dbReference type="EMBL" id="HCW67714.1"/>
    </source>
</evidence>
<keyword evidence="1" id="KW-0732">Signal</keyword>
<feature type="signal peptide" evidence="1">
    <location>
        <begin position="1"/>
        <end position="26"/>
    </location>
</feature>
<gene>
    <name evidence="2" type="ORF">DHR80_11025</name>
</gene>
<organism evidence="2 3">
    <name type="scientific">Thalassospira lucentensis</name>
    <dbReference type="NCBI Taxonomy" id="168935"/>
    <lineage>
        <taxon>Bacteria</taxon>
        <taxon>Pseudomonadati</taxon>
        <taxon>Pseudomonadota</taxon>
        <taxon>Alphaproteobacteria</taxon>
        <taxon>Rhodospirillales</taxon>
        <taxon>Thalassospiraceae</taxon>
        <taxon>Thalassospira</taxon>
    </lineage>
</organism>
<feature type="chain" id="PRO_5017686598" evidence="1">
    <location>
        <begin position="27"/>
        <end position="68"/>
    </location>
</feature>
<dbReference type="Gene3D" id="3.40.50.2300">
    <property type="match status" value="1"/>
</dbReference>
<dbReference type="SUPFAM" id="SSF53822">
    <property type="entry name" value="Periplasmic binding protein-like I"/>
    <property type="match status" value="1"/>
</dbReference>
<dbReference type="InterPro" id="IPR028082">
    <property type="entry name" value="Peripla_BP_I"/>
</dbReference>